<reference evidence="1" key="1">
    <citation type="submission" date="2018-05" db="EMBL/GenBank/DDBJ databases">
        <authorList>
            <person name="Lanie J.A."/>
            <person name="Ng W.-L."/>
            <person name="Kazmierczak K.M."/>
            <person name="Andrzejewski T.M."/>
            <person name="Davidsen T.M."/>
            <person name="Wayne K.J."/>
            <person name="Tettelin H."/>
            <person name="Glass J.I."/>
            <person name="Rusch D."/>
            <person name="Podicherti R."/>
            <person name="Tsui H.-C.T."/>
            <person name="Winkler M.E."/>
        </authorList>
    </citation>
    <scope>NUCLEOTIDE SEQUENCE</scope>
</reference>
<dbReference type="EMBL" id="UINC01058326">
    <property type="protein sequence ID" value="SVB80450.1"/>
    <property type="molecule type" value="Genomic_DNA"/>
</dbReference>
<dbReference type="Gene3D" id="1.10.10.410">
    <property type="match status" value="1"/>
</dbReference>
<dbReference type="PANTHER" id="PTHR28055">
    <property type="entry name" value="ALTERED INHERITANCE OF MITOCHONDRIA PROTEIN 41, MITOCHONDRIAL"/>
    <property type="match status" value="1"/>
</dbReference>
<proteinExistence type="predicted"/>
<dbReference type="PANTHER" id="PTHR28055:SF1">
    <property type="entry name" value="ALTERED INHERITANCE OF MITOCHONDRIA PROTEIN 41, MITOCHONDRIAL"/>
    <property type="match status" value="1"/>
</dbReference>
<dbReference type="Gene3D" id="1.10.1510.10">
    <property type="entry name" value="Uncharacterised protein YqeY/AIM41 PF09424, N-terminal domain"/>
    <property type="match status" value="1"/>
</dbReference>
<gene>
    <name evidence="1" type="ORF">METZ01_LOCUS233304</name>
</gene>
<dbReference type="InterPro" id="IPR042184">
    <property type="entry name" value="YqeY/Aim41_N"/>
</dbReference>
<evidence type="ECO:0008006" key="2">
    <source>
        <dbReference type="Google" id="ProtNLM"/>
    </source>
</evidence>
<dbReference type="InterPro" id="IPR019004">
    <property type="entry name" value="YqeY/Aim41"/>
</dbReference>
<evidence type="ECO:0000313" key="1">
    <source>
        <dbReference type="EMBL" id="SVB80450.1"/>
    </source>
</evidence>
<protein>
    <recommendedName>
        <fullName evidence="2">GatB/YqeY domain-containing protein</fullName>
    </recommendedName>
</protein>
<sequence length="149" mass="16521">MASTTKLQLQEAVKDAMRARDKQKLGALRLIMSEIKRKEVDDRCEVDDAAVLTILTKMVKQRRDSFAQYQAAGRADLAEQEQFELDLIADYLPKALSESEVEALIDQAIADTEATSVKQMGKVMAHLKAELQGRADMGQVGAQVKQKLA</sequence>
<organism evidence="1">
    <name type="scientific">marine metagenome</name>
    <dbReference type="NCBI Taxonomy" id="408172"/>
    <lineage>
        <taxon>unclassified sequences</taxon>
        <taxon>metagenomes</taxon>
        <taxon>ecological metagenomes</taxon>
    </lineage>
</organism>
<dbReference type="AlphaFoldDB" id="A0A382GZJ7"/>
<dbReference type="GO" id="GO:0016884">
    <property type="term" value="F:carbon-nitrogen ligase activity, with glutamine as amido-N-donor"/>
    <property type="evidence" value="ECO:0007669"/>
    <property type="project" value="InterPro"/>
</dbReference>
<dbReference type="SUPFAM" id="SSF89095">
    <property type="entry name" value="GatB/YqeY motif"/>
    <property type="match status" value="1"/>
</dbReference>
<name>A0A382GZJ7_9ZZZZ</name>
<dbReference type="InterPro" id="IPR003789">
    <property type="entry name" value="Asn/Gln_tRNA_amidoTrase-B-like"/>
</dbReference>
<dbReference type="Pfam" id="PF09424">
    <property type="entry name" value="YqeY"/>
    <property type="match status" value="1"/>
</dbReference>
<accession>A0A382GZJ7</accession>
<dbReference type="InterPro" id="IPR023168">
    <property type="entry name" value="GatB_Yqey_C_2"/>
</dbReference>